<evidence type="ECO:0000313" key="2">
    <source>
        <dbReference type="Proteomes" id="UP000568106"/>
    </source>
</evidence>
<keyword evidence="2" id="KW-1185">Reference proteome</keyword>
<organism evidence="1 2">
    <name type="scientific">Tunturiibacter empetritectus</name>
    <dbReference type="NCBI Taxonomy" id="3069691"/>
    <lineage>
        <taxon>Bacteria</taxon>
        <taxon>Pseudomonadati</taxon>
        <taxon>Acidobacteriota</taxon>
        <taxon>Terriglobia</taxon>
        <taxon>Terriglobales</taxon>
        <taxon>Acidobacteriaceae</taxon>
        <taxon>Tunturiibacter</taxon>
    </lineage>
</organism>
<dbReference type="EMBL" id="JACHDY010000001">
    <property type="protein sequence ID" value="MBB5316401.1"/>
    <property type="molecule type" value="Genomic_DNA"/>
</dbReference>
<protein>
    <submittedName>
        <fullName evidence="1">Uncharacterized protein</fullName>
    </submittedName>
</protein>
<accession>A0A7W8IHH4</accession>
<dbReference type="AlphaFoldDB" id="A0A7W8IHH4"/>
<name>A0A7W8IHH4_9BACT</name>
<comment type="caution">
    <text evidence="1">The sequence shown here is derived from an EMBL/GenBank/DDBJ whole genome shotgun (WGS) entry which is preliminary data.</text>
</comment>
<reference evidence="1" key="1">
    <citation type="submission" date="2020-08" db="EMBL/GenBank/DDBJ databases">
        <title>Genomic Encyclopedia of Type Strains, Phase IV (KMG-V): Genome sequencing to study the core and pangenomes of soil and plant-associated prokaryotes.</title>
        <authorList>
            <person name="Whitman W."/>
        </authorList>
    </citation>
    <scope>NUCLEOTIDE SEQUENCE [LARGE SCALE GENOMIC DNA]</scope>
    <source>
        <strain evidence="1">M8UP27</strain>
    </source>
</reference>
<proteinExistence type="predicted"/>
<dbReference type="Proteomes" id="UP000568106">
    <property type="component" value="Unassembled WGS sequence"/>
</dbReference>
<evidence type="ECO:0000313" key="1">
    <source>
        <dbReference type="EMBL" id="MBB5316401.1"/>
    </source>
</evidence>
<sequence>MEVRGAQMSFALDDGVRFLAGEFSVSFEVWSGLIKVRRALFQSPKNIFPGSCSKTCISLQKECYFERIS</sequence>
<gene>
    <name evidence="1" type="ORF">HDF09_001051</name>
</gene>